<dbReference type="AlphaFoldDB" id="A0A7X0HJX5"/>
<reference evidence="1 2" key="1">
    <citation type="submission" date="2020-08" db="EMBL/GenBank/DDBJ databases">
        <title>Genomic Encyclopedia of Type Strains, Phase IV (KMG-IV): sequencing the most valuable type-strain genomes for metagenomic binning, comparative biology and taxonomic classification.</title>
        <authorList>
            <person name="Goeker M."/>
        </authorList>
    </citation>
    <scope>NUCLEOTIDE SEQUENCE [LARGE SCALE GENOMIC DNA]</scope>
    <source>
        <strain evidence="1 2">DSM 40141</strain>
    </source>
</reference>
<name>A0A7X0HJX5_9ACTN</name>
<proteinExistence type="predicted"/>
<accession>A0A7X0HJX5</accession>
<organism evidence="1 2">
    <name type="scientific">Streptomyces candidus</name>
    <dbReference type="NCBI Taxonomy" id="67283"/>
    <lineage>
        <taxon>Bacteria</taxon>
        <taxon>Bacillati</taxon>
        <taxon>Actinomycetota</taxon>
        <taxon>Actinomycetes</taxon>
        <taxon>Kitasatosporales</taxon>
        <taxon>Streptomycetaceae</taxon>
        <taxon>Streptomyces</taxon>
    </lineage>
</organism>
<protein>
    <submittedName>
        <fullName evidence="1">Uncharacterized protein</fullName>
    </submittedName>
</protein>
<evidence type="ECO:0000313" key="1">
    <source>
        <dbReference type="EMBL" id="MBB6439030.1"/>
    </source>
</evidence>
<dbReference type="RefSeq" id="WP_260421809.1">
    <property type="nucleotide sequence ID" value="NZ_JACHEM010000016.1"/>
</dbReference>
<gene>
    <name evidence="1" type="ORF">HNQ79_005542</name>
</gene>
<dbReference type="Proteomes" id="UP000540423">
    <property type="component" value="Unassembled WGS sequence"/>
</dbReference>
<keyword evidence="2" id="KW-1185">Reference proteome</keyword>
<dbReference type="EMBL" id="JACHEM010000016">
    <property type="protein sequence ID" value="MBB6439030.1"/>
    <property type="molecule type" value="Genomic_DNA"/>
</dbReference>
<evidence type="ECO:0000313" key="2">
    <source>
        <dbReference type="Proteomes" id="UP000540423"/>
    </source>
</evidence>
<sequence>MTDTGARSLVQKLGATPEAQARTLAAGLAHDELVALVEELHDHM</sequence>
<comment type="caution">
    <text evidence="1">The sequence shown here is derived from an EMBL/GenBank/DDBJ whole genome shotgun (WGS) entry which is preliminary data.</text>
</comment>